<evidence type="ECO:0000313" key="1">
    <source>
        <dbReference type="EMBL" id="MFK4751170.1"/>
    </source>
</evidence>
<accession>A0ABW8NE17</accession>
<dbReference type="Pfam" id="PF21983">
    <property type="entry name" value="NikA-like"/>
    <property type="match status" value="1"/>
</dbReference>
<organism evidence="1 2">
    <name type="scientific">Oceanobacter antarcticus</name>
    <dbReference type="NCBI Taxonomy" id="3133425"/>
    <lineage>
        <taxon>Bacteria</taxon>
        <taxon>Pseudomonadati</taxon>
        <taxon>Pseudomonadota</taxon>
        <taxon>Gammaproteobacteria</taxon>
        <taxon>Oceanospirillales</taxon>
        <taxon>Oceanospirillaceae</taxon>
        <taxon>Oceanobacter</taxon>
    </lineage>
</organism>
<comment type="caution">
    <text evidence="1">The sequence shown here is derived from an EMBL/GenBank/DDBJ whole genome shotgun (WGS) entry which is preliminary data.</text>
</comment>
<protein>
    <submittedName>
        <fullName evidence="1">Plasmid mobilization relaxosome protein MobC</fullName>
    </submittedName>
</protein>
<proteinExistence type="predicted"/>
<dbReference type="EMBL" id="JBBKTX010000002">
    <property type="protein sequence ID" value="MFK4751170.1"/>
    <property type="molecule type" value="Genomic_DNA"/>
</dbReference>
<name>A0ABW8NE17_9GAMM</name>
<dbReference type="RefSeq" id="WP_416204681.1">
    <property type="nucleotide sequence ID" value="NZ_JBBKTX010000002.1"/>
</dbReference>
<evidence type="ECO:0000313" key="2">
    <source>
        <dbReference type="Proteomes" id="UP001620597"/>
    </source>
</evidence>
<keyword evidence="2" id="KW-1185">Reference proteome</keyword>
<sequence length="123" mass="13984">MTRPRKDKSLSIRFTPEERALLERLAAGTSLAQYIRERVLDEQISPRRTRHKFPAKDHEALSQIIGELGRTRIANNLNQIARAVNSGLLIMPSRETELVLLAACAEIHQIRNLIFKALGMKET</sequence>
<reference evidence="1 2" key="1">
    <citation type="submission" date="2024-03" db="EMBL/GenBank/DDBJ databases">
        <title>High-quality draft genome sequence of Oceanobacter sp. wDCs-4.</title>
        <authorList>
            <person name="Dong C."/>
        </authorList>
    </citation>
    <scope>NUCLEOTIDE SEQUENCE [LARGE SCALE GENOMIC DNA]</scope>
    <source>
        <strain evidence="2">wDCs-4</strain>
    </source>
</reference>
<gene>
    <name evidence="1" type="primary">mobC</name>
    <name evidence="1" type="ORF">WG929_01995</name>
</gene>
<dbReference type="InterPro" id="IPR053842">
    <property type="entry name" value="NikA-like"/>
</dbReference>
<dbReference type="Proteomes" id="UP001620597">
    <property type="component" value="Unassembled WGS sequence"/>
</dbReference>